<accession>A0ABW3UKL5</accession>
<dbReference type="CDD" id="cd07989">
    <property type="entry name" value="LPLAT_AGPAT-like"/>
    <property type="match status" value="1"/>
</dbReference>
<dbReference type="InterPro" id="IPR002123">
    <property type="entry name" value="Plipid/glycerol_acylTrfase"/>
</dbReference>
<dbReference type="Gene3D" id="3.30.300.30">
    <property type="match status" value="1"/>
</dbReference>
<dbReference type="Proteomes" id="UP001597180">
    <property type="component" value="Unassembled WGS sequence"/>
</dbReference>
<dbReference type="SMART" id="SM00563">
    <property type="entry name" value="PlsC"/>
    <property type="match status" value="1"/>
</dbReference>
<dbReference type="Pfam" id="PF00501">
    <property type="entry name" value="AMP-binding"/>
    <property type="match status" value="1"/>
</dbReference>
<reference evidence="5" key="1">
    <citation type="journal article" date="2019" name="Int. J. Syst. Evol. Microbiol.">
        <title>The Global Catalogue of Microorganisms (GCM) 10K type strain sequencing project: providing services to taxonomists for standard genome sequencing and annotation.</title>
        <authorList>
            <consortium name="The Broad Institute Genomics Platform"/>
            <consortium name="The Broad Institute Genome Sequencing Center for Infectious Disease"/>
            <person name="Wu L."/>
            <person name="Ma J."/>
        </authorList>
    </citation>
    <scope>NUCLEOTIDE SEQUENCE [LARGE SCALE GENOMIC DNA]</scope>
    <source>
        <strain evidence="5">CCUG 53270</strain>
    </source>
</reference>
<dbReference type="InterPro" id="IPR042099">
    <property type="entry name" value="ANL_N_sf"/>
</dbReference>
<evidence type="ECO:0000313" key="4">
    <source>
        <dbReference type="EMBL" id="MFD1220396.1"/>
    </source>
</evidence>
<comment type="caution">
    <text evidence="4">The sequence shown here is derived from an EMBL/GenBank/DDBJ whole genome shotgun (WGS) entry which is preliminary data.</text>
</comment>
<evidence type="ECO:0000259" key="3">
    <source>
        <dbReference type="SMART" id="SM00563"/>
    </source>
</evidence>
<dbReference type="InterPro" id="IPR020845">
    <property type="entry name" value="AMP-binding_CS"/>
</dbReference>
<proteinExistence type="inferred from homology"/>
<feature type="compositionally biased region" description="Polar residues" evidence="2">
    <location>
        <begin position="712"/>
        <end position="727"/>
    </location>
</feature>
<protein>
    <submittedName>
        <fullName evidence="4">AMP-binding protein</fullName>
    </submittedName>
</protein>
<dbReference type="PANTHER" id="PTHR43201:SF8">
    <property type="entry name" value="ACYL-COA SYNTHETASE FAMILY MEMBER 3"/>
    <property type="match status" value="1"/>
</dbReference>
<dbReference type="SUPFAM" id="SSF56801">
    <property type="entry name" value="Acetyl-CoA synthetase-like"/>
    <property type="match status" value="1"/>
</dbReference>
<feature type="domain" description="Phospholipid/glycerol acyltransferase" evidence="3">
    <location>
        <begin position="32"/>
        <end position="140"/>
    </location>
</feature>
<dbReference type="RefSeq" id="WP_345587058.1">
    <property type="nucleotide sequence ID" value="NZ_BAABJG010000006.1"/>
</dbReference>
<comment type="similarity">
    <text evidence="1">Belongs to the ATP-dependent AMP-binding enzyme family.</text>
</comment>
<dbReference type="InterPro" id="IPR000873">
    <property type="entry name" value="AMP-dep_synth/lig_dom"/>
</dbReference>
<dbReference type="SUPFAM" id="SSF69593">
    <property type="entry name" value="Glycerol-3-phosphate (1)-acyltransferase"/>
    <property type="match status" value="1"/>
</dbReference>
<dbReference type="Gene3D" id="3.40.50.12780">
    <property type="entry name" value="N-terminal domain of ligase-like"/>
    <property type="match status" value="1"/>
</dbReference>
<dbReference type="Pfam" id="PF01553">
    <property type="entry name" value="Acyltransferase"/>
    <property type="match status" value="1"/>
</dbReference>
<evidence type="ECO:0000256" key="2">
    <source>
        <dbReference type="SAM" id="MobiDB-lite"/>
    </source>
</evidence>
<feature type="region of interest" description="Disordered" evidence="2">
    <location>
        <begin position="705"/>
        <end position="727"/>
    </location>
</feature>
<evidence type="ECO:0000256" key="1">
    <source>
        <dbReference type="ARBA" id="ARBA00006432"/>
    </source>
</evidence>
<evidence type="ECO:0000313" key="5">
    <source>
        <dbReference type="Proteomes" id="UP001597180"/>
    </source>
</evidence>
<dbReference type="PROSITE" id="PS00455">
    <property type="entry name" value="AMP_BINDING"/>
    <property type="match status" value="1"/>
</dbReference>
<keyword evidence="5" id="KW-1185">Reference proteome</keyword>
<dbReference type="EMBL" id="JBHTLU010000013">
    <property type="protein sequence ID" value="MFD1220396.1"/>
    <property type="molecule type" value="Genomic_DNA"/>
</dbReference>
<gene>
    <name evidence="4" type="ORF">ACFQ4B_09710</name>
</gene>
<sequence>MPILIAILKMIFRLCFKLKIFGLEKLDFSRPTILMPNHVSLLDAVLLAAYLPDEAAFVVNTKIAKRFRLALKLRRHITVDPLNPYSVRTMVKTVQSGVPLVLFPEGRITTTGGLMKIYTGIAYIALKTGARLVPIAINGAERSKLSYIGSKIKTVWFPEISIQIGDAFAIEAQPNQSMKRQKEQAADTIMLALQELLTQSRLKPNINLFDELVYQASLHGKQRIICEDLTQRLTYSKLITASHIFARKLEPALASQPTAGVLLPNSIGHAIALFALFRLGITPAMMNFSSGQQSLLDACETAGFKTILTSRQFIAAAKLEATAAALAERCRLLYLEDVKASVGLTDKLAGLLDRWTGRKAAQGVREVILFTSGSESKPKGVVLGHEQLYANIHQAKAVFDFNSSDMLFNAMPMFHSFGLTVGTLLPLLTGVPVILYPSPLHYRVIPEIVYDRKATILFGTSTFLAGYGRAAHPYDFHTLRYVVAGAEKLKEEVREMWGRKFGIRILEGYGTTEASPVISINCPLAYKEGTVGRILPGLRCKVEPVPGIETGGSLHIQGPNVMKGYLIHGKGFVPCPEWYDCGDIVELDAQGFVTIQARLKRFAKIGGEMVSLQQVEELAAACFDDPALSLAAISAPDGRKGERIVLFVTKPGCSLQQLKTYMASKGSSPLLCPSRMETIDKLPLLGSGKTDYVNLTKQFNASLHKGVESHESQPANDQGTGSEANPA</sequence>
<name>A0ABW3UKL5_9BACL</name>
<organism evidence="4 5">
    <name type="scientific">Paenibacillus vulneris</name>
    <dbReference type="NCBI Taxonomy" id="1133364"/>
    <lineage>
        <taxon>Bacteria</taxon>
        <taxon>Bacillati</taxon>
        <taxon>Bacillota</taxon>
        <taxon>Bacilli</taxon>
        <taxon>Bacillales</taxon>
        <taxon>Paenibacillaceae</taxon>
        <taxon>Paenibacillus</taxon>
    </lineage>
</organism>
<dbReference type="PANTHER" id="PTHR43201">
    <property type="entry name" value="ACYL-COA SYNTHETASE"/>
    <property type="match status" value="1"/>
</dbReference>
<dbReference type="InterPro" id="IPR045851">
    <property type="entry name" value="AMP-bd_C_sf"/>
</dbReference>